<accession>W1QF21</accession>
<feature type="transmembrane region" description="Helical" evidence="6">
    <location>
        <begin position="183"/>
        <end position="201"/>
    </location>
</feature>
<dbReference type="Proteomes" id="UP000008673">
    <property type="component" value="Unassembled WGS sequence"/>
</dbReference>
<dbReference type="eggNOG" id="KOG2913">
    <property type="taxonomic scope" value="Eukaryota"/>
</dbReference>
<reference evidence="7 8" key="1">
    <citation type="journal article" date="2013" name="BMC Genomics">
        <title>Genome sequence and analysis of methylotrophic yeast Hansenula polymorpha DL1.</title>
        <authorList>
            <person name="Ravin N.V."/>
            <person name="Eldarov M.A."/>
            <person name="Kadnikov V.V."/>
            <person name="Beletsky A.V."/>
            <person name="Schneider J."/>
            <person name="Mardanova E.S."/>
            <person name="Smekalova E.M."/>
            <person name="Zvereva M.I."/>
            <person name="Dontsova O.A."/>
            <person name="Mardanov A.V."/>
            <person name="Skryabin K.G."/>
        </authorList>
    </citation>
    <scope>NUCLEOTIDE SEQUENCE [LARGE SCALE GENOMIC DNA]</scope>
    <source>
        <strain evidence="8">ATCC 26012 / BCRC 20466 / JCM 22074 / NRRL Y-7560 / DL-1</strain>
    </source>
</reference>
<evidence type="ECO:0000313" key="8">
    <source>
        <dbReference type="Proteomes" id="UP000008673"/>
    </source>
</evidence>
<dbReference type="GO" id="GO:0042147">
    <property type="term" value="P:retrograde transport, endosome to Golgi"/>
    <property type="evidence" value="ECO:0007669"/>
    <property type="project" value="TreeGrafter"/>
</dbReference>
<evidence type="ECO:0000256" key="1">
    <source>
        <dbReference type="ARBA" id="ARBA00004141"/>
    </source>
</evidence>
<comment type="subcellular location">
    <subcellularLocation>
        <location evidence="1">Membrane</location>
        <topology evidence="1">Multi-pass membrane protein</topology>
    </subcellularLocation>
</comment>
<dbReference type="GO" id="GO:0005829">
    <property type="term" value="C:cytosol"/>
    <property type="evidence" value="ECO:0007669"/>
    <property type="project" value="GOC"/>
</dbReference>
<dbReference type="EMBL" id="AEOI02000006">
    <property type="protein sequence ID" value="ESX00153.1"/>
    <property type="molecule type" value="Genomic_DNA"/>
</dbReference>
<dbReference type="AlphaFoldDB" id="W1QF21"/>
<dbReference type="GO" id="GO:0005802">
    <property type="term" value="C:trans-Golgi network"/>
    <property type="evidence" value="ECO:0007669"/>
    <property type="project" value="TreeGrafter"/>
</dbReference>
<evidence type="ECO:0000256" key="6">
    <source>
        <dbReference type="SAM" id="Phobius"/>
    </source>
</evidence>
<dbReference type="PANTHER" id="PTHR14856">
    <property type="entry name" value="PQ-LOOP REPEAT-CONTAINING PROTEIN 1-LIKE PROTEIN"/>
    <property type="match status" value="1"/>
</dbReference>
<feature type="compositionally biased region" description="Basic and acidic residues" evidence="5">
    <location>
        <begin position="386"/>
        <end position="396"/>
    </location>
</feature>
<dbReference type="KEGG" id="opa:HPODL_01035"/>
<name>W1QF21_OGAPD</name>
<sequence>MAYLTLPPEFVPEAKTVINWVMSFTPLVSYGTTLLSIRRKKSSKGFSIDICATMLIASTLRIFYYINEPFEISLLRQCFVMIFIHVLLLRVAIKYRDPAETAYLRYEESWPEFFRSAWNAAWNPTDEGSVYGDPLEKASNAAVQYVRRVSDFCGRLFLRLLFLYDARYIRPFRFWQWDGYSQYMQFLGGLVLSLTAVQLVFGKTEWLGLVFASCSFLIESTLPLPQILLFQRSRTVENFKTILLLSWLGGDLTKISYLVYGTDNVGFIFVAAAVFQMSLNLVITYQFFYFKHMDTVNSRQVIPLSHAKEEIPMEEFRAPATFSASSSRGPFSPISSSQFPSPATTPILNPKIDHTRSRSSTFNEHEAKINKSLRKASLSSSVNLETMKEQSSKLNY</sequence>
<dbReference type="PANTHER" id="PTHR14856:SF9">
    <property type="entry name" value="PQ-LOOP REPEAT-CONTAINING PROTEIN 1"/>
    <property type="match status" value="1"/>
</dbReference>
<keyword evidence="8" id="KW-1185">Reference proteome</keyword>
<feature type="transmembrane region" description="Helical" evidence="6">
    <location>
        <begin position="72"/>
        <end position="93"/>
    </location>
</feature>
<evidence type="ECO:0000313" key="7">
    <source>
        <dbReference type="EMBL" id="ESX00153.1"/>
    </source>
</evidence>
<gene>
    <name evidence="7" type="ORF">HPODL_01035</name>
</gene>
<feature type="region of interest" description="Disordered" evidence="5">
    <location>
        <begin position="327"/>
        <end position="396"/>
    </location>
</feature>
<dbReference type="OrthoDB" id="292213at2759"/>
<dbReference type="Gene3D" id="1.20.1280.290">
    <property type="match status" value="2"/>
</dbReference>
<dbReference type="STRING" id="871575.W1QF21"/>
<evidence type="ECO:0000256" key="4">
    <source>
        <dbReference type="ARBA" id="ARBA00023136"/>
    </source>
</evidence>
<protein>
    <submittedName>
        <fullName evidence="7">Membrane protein</fullName>
    </submittedName>
</protein>
<dbReference type="GO" id="GO:0045332">
    <property type="term" value="P:phospholipid translocation"/>
    <property type="evidence" value="ECO:0007669"/>
    <property type="project" value="TreeGrafter"/>
</dbReference>
<dbReference type="GeneID" id="25770501"/>
<dbReference type="HOGENOM" id="CLU_049047_1_0_1"/>
<dbReference type="InterPro" id="IPR052241">
    <property type="entry name" value="SLC66/Scramblase_ANY1"/>
</dbReference>
<keyword evidence="3 6" id="KW-1133">Transmembrane helix</keyword>
<keyword evidence="2 6" id="KW-0812">Transmembrane</keyword>
<dbReference type="OMA" id="QMSLDIY"/>
<dbReference type="RefSeq" id="XP_013934959.1">
    <property type="nucleotide sequence ID" value="XM_014079484.1"/>
</dbReference>
<dbReference type="InterPro" id="IPR006603">
    <property type="entry name" value="PQ-loop_rpt"/>
</dbReference>
<comment type="caution">
    <text evidence="7">The sequence shown here is derived from an EMBL/GenBank/DDBJ whole genome shotgun (WGS) entry which is preliminary data.</text>
</comment>
<feature type="transmembrane region" description="Helical" evidence="6">
    <location>
        <begin position="17"/>
        <end position="37"/>
    </location>
</feature>
<feature type="compositionally biased region" description="Low complexity" evidence="5">
    <location>
        <begin position="327"/>
        <end position="342"/>
    </location>
</feature>
<keyword evidence="4 6" id="KW-0472">Membrane</keyword>
<feature type="transmembrane region" description="Helical" evidence="6">
    <location>
        <begin position="266"/>
        <end position="290"/>
    </location>
</feature>
<evidence type="ECO:0000256" key="2">
    <source>
        <dbReference type="ARBA" id="ARBA00022692"/>
    </source>
</evidence>
<dbReference type="Pfam" id="PF04193">
    <property type="entry name" value="PQ-loop"/>
    <property type="match status" value="1"/>
</dbReference>
<dbReference type="GO" id="GO:0016020">
    <property type="term" value="C:membrane"/>
    <property type="evidence" value="ECO:0007669"/>
    <property type="project" value="UniProtKB-SubCell"/>
</dbReference>
<dbReference type="GO" id="GO:0005768">
    <property type="term" value="C:endosome"/>
    <property type="evidence" value="ECO:0007669"/>
    <property type="project" value="TreeGrafter"/>
</dbReference>
<organism evidence="7 8">
    <name type="scientific">Ogataea parapolymorpha (strain ATCC 26012 / BCRC 20466 / JCM 22074 / NRRL Y-7560 / DL-1)</name>
    <name type="common">Yeast</name>
    <name type="synonym">Hansenula polymorpha</name>
    <dbReference type="NCBI Taxonomy" id="871575"/>
    <lineage>
        <taxon>Eukaryota</taxon>
        <taxon>Fungi</taxon>
        <taxon>Dikarya</taxon>
        <taxon>Ascomycota</taxon>
        <taxon>Saccharomycotina</taxon>
        <taxon>Pichiomycetes</taxon>
        <taxon>Pichiales</taxon>
        <taxon>Pichiaceae</taxon>
        <taxon>Ogataea</taxon>
    </lineage>
</organism>
<evidence type="ECO:0000256" key="3">
    <source>
        <dbReference type="ARBA" id="ARBA00022989"/>
    </source>
</evidence>
<feature type="transmembrane region" description="Helical" evidence="6">
    <location>
        <begin position="46"/>
        <end position="66"/>
    </location>
</feature>
<proteinExistence type="predicted"/>
<evidence type="ECO:0000256" key="5">
    <source>
        <dbReference type="SAM" id="MobiDB-lite"/>
    </source>
</evidence>